<proteinExistence type="predicted"/>
<gene>
    <name evidence="1" type="ORF">V1517DRAFT_209086</name>
</gene>
<dbReference type="EMBL" id="MU970129">
    <property type="protein sequence ID" value="KAK9320419.1"/>
    <property type="molecule type" value="Genomic_DNA"/>
</dbReference>
<evidence type="ECO:0000313" key="2">
    <source>
        <dbReference type="Proteomes" id="UP001489719"/>
    </source>
</evidence>
<dbReference type="Proteomes" id="UP001489719">
    <property type="component" value="Unassembled WGS sequence"/>
</dbReference>
<accession>A0ACC3TGW9</accession>
<name>A0ACC3TGW9_9ASCO</name>
<evidence type="ECO:0000313" key="1">
    <source>
        <dbReference type="EMBL" id="KAK9320419.1"/>
    </source>
</evidence>
<keyword evidence="2" id="KW-1185">Reference proteome</keyword>
<organism evidence="1 2">
    <name type="scientific">Lipomyces orientalis</name>
    <dbReference type="NCBI Taxonomy" id="1233043"/>
    <lineage>
        <taxon>Eukaryota</taxon>
        <taxon>Fungi</taxon>
        <taxon>Dikarya</taxon>
        <taxon>Ascomycota</taxon>
        <taxon>Saccharomycotina</taxon>
        <taxon>Lipomycetes</taxon>
        <taxon>Lipomycetales</taxon>
        <taxon>Lipomycetaceae</taxon>
        <taxon>Lipomyces</taxon>
    </lineage>
</organism>
<reference evidence="2" key="1">
    <citation type="journal article" date="2024" name="Front. Bioeng. Biotechnol.">
        <title>Genome-scale model development and genomic sequencing of the oleaginous clade Lipomyces.</title>
        <authorList>
            <person name="Czajka J.J."/>
            <person name="Han Y."/>
            <person name="Kim J."/>
            <person name="Mondo S.J."/>
            <person name="Hofstad B.A."/>
            <person name="Robles A."/>
            <person name="Haridas S."/>
            <person name="Riley R."/>
            <person name="LaButti K."/>
            <person name="Pangilinan J."/>
            <person name="Andreopoulos W."/>
            <person name="Lipzen A."/>
            <person name="Yan J."/>
            <person name="Wang M."/>
            <person name="Ng V."/>
            <person name="Grigoriev I.V."/>
            <person name="Spatafora J.W."/>
            <person name="Magnuson J.K."/>
            <person name="Baker S.E."/>
            <person name="Pomraning K.R."/>
        </authorList>
    </citation>
    <scope>NUCLEOTIDE SEQUENCE [LARGE SCALE GENOMIC DNA]</scope>
    <source>
        <strain evidence="2">CBS 10300</strain>
    </source>
</reference>
<comment type="caution">
    <text evidence="1">The sequence shown here is derived from an EMBL/GenBank/DDBJ whole genome shotgun (WGS) entry which is preliminary data.</text>
</comment>
<protein>
    <submittedName>
        <fullName evidence="1">Uncharacterized protein</fullName>
    </submittedName>
</protein>
<sequence length="140" mass="14525">MRFLIQLPVLLVVFLMGFARGQGVLPDTTSTTSASTSTPTTWVWVTVTTTVNGVLTTLTPSTPFTQTFSSMYTSFNNPSSGSIGLGTHTGTIGVVKTPAETSSSAGRQSLGRNDRPVGLVACLAAAVVCVLLGTGSLFFM</sequence>